<feature type="transmembrane region" description="Helical" evidence="17">
    <location>
        <begin position="20"/>
        <end position="38"/>
    </location>
</feature>
<evidence type="ECO:0000256" key="5">
    <source>
        <dbReference type="ARBA" id="ARBA00010810"/>
    </source>
</evidence>
<dbReference type="GO" id="GO:0046872">
    <property type="term" value="F:metal ion binding"/>
    <property type="evidence" value="ECO:0007669"/>
    <property type="project" value="UniProtKB-KW"/>
</dbReference>
<dbReference type="GO" id="GO:0012505">
    <property type="term" value="C:endomembrane system"/>
    <property type="evidence" value="ECO:0007669"/>
    <property type="project" value="UniProtKB-SubCell"/>
</dbReference>
<evidence type="ECO:0000256" key="4">
    <source>
        <dbReference type="ARBA" id="ARBA00004922"/>
    </source>
</evidence>
<dbReference type="UniPathway" id="UPA00378"/>
<keyword evidence="10" id="KW-0479">Metal-binding</keyword>
<comment type="subcellular location">
    <subcellularLocation>
        <location evidence="3">Endomembrane system</location>
        <topology evidence="3">Multi-pass membrane protein</topology>
    </subcellularLocation>
</comment>
<evidence type="ECO:0000256" key="12">
    <source>
        <dbReference type="ARBA" id="ARBA00022989"/>
    </source>
</evidence>
<evidence type="ECO:0000313" key="19">
    <source>
        <dbReference type="EMBL" id="NWK06369.1"/>
    </source>
</evidence>
<keyword evidence="11" id="KW-0460">Magnesium</keyword>
<feature type="transmembrane region" description="Helical" evidence="17">
    <location>
        <begin position="441"/>
        <end position="461"/>
    </location>
</feature>
<dbReference type="Pfam" id="PF02516">
    <property type="entry name" value="STT3"/>
    <property type="match status" value="1"/>
</dbReference>
<evidence type="ECO:0000256" key="3">
    <source>
        <dbReference type="ARBA" id="ARBA00004127"/>
    </source>
</evidence>
<comment type="similarity">
    <text evidence="5">Belongs to the STT3 family.</text>
</comment>
<evidence type="ECO:0000313" key="20">
    <source>
        <dbReference type="Proteomes" id="UP000534207"/>
    </source>
</evidence>
<comment type="pathway">
    <text evidence="4">Protein modification; protein glycosylation.</text>
</comment>
<dbReference type="GO" id="GO:0016020">
    <property type="term" value="C:membrane"/>
    <property type="evidence" value="ECO:0007669"/>
    <property type="project" value="InterPro"/>
</dbReference>
<keyword evidence="14" id="KW-0464">Manganese</keyword>
<reference evidence="19 20" key="1">
    <citation type="journal article" date="2019" name="Environ. Microbiol.">
        <title>Genomics insights into ecotype formation of ammonia-oxidizing archaea in the deep ocean.</title>
        <authorList>
            <person name="Wang Y."/>
            <person name="Huang J.M."/>
            <person name="Cui G.J."/>
            <person name="Nunoura T."/>
            <person name="Takaki Y."/>
            <person name="Li W.L."/>
            <person name="Li J."/>
            <person name="Gao Z.M."/>
            <person name="Takai K."/>
            <person name="Zhang A.Q."/>
            <person name="Stepanauskas R."/>
        </authorList>
    </citation>
    <scope>NUCLEOTIDE SEQUENCE [LARGE SCALE GENOMIC DNA]</scope>
    <source>
        <strain evidence="19 20">G13</strain>
    </source>
</reference>
<feature type="transmembrane region" description="Helical" evidence="17">
    <location>
        <begin position="170"/>
        <end position="186"/>
    </location>
</feature>
<evidence type="ECO:0000256" key="13">
    <source>
        <dbReference type="ARBA" id="ARBA00023136"/>
    </source>
</evidence>
<comment type="cofactor">
    <cofactor evidence="2">
        <name>Mg(2+)</name>
        <dbReference type="ChEBI" id="CHEBI:18420"/>
    </cofactor>
</comment>
<feature type="transmembrane region" description="Helical" evidence="17">
    <location>
        <begin position="193"/>
        <end position="209"/>
    </location>
</feature>
<dbReference type="PANTHER" id="PTHR13872:SF1">
    <property type="entry name" value="DOLICHYL-DIPHOSPHOOLIGOSACCHARIDE--PROTEIN GLYCOSYLTRANSFERASE SUBUNIT STT3B"/>
    <property type="match status" value="1"/>
</dbReference>
<evidence type="ECO:0000256" key="14">
    <source>
        <dbReference type="ARBA" id="ARBA00023211"/>
    </source>
</evidence>
<sequence length="786" mass="87710">MQLDKKLIKAEKSSHHLRSLLIIGILVLCFSLTFIIRIQPLEYGFELNEFDPFFNYRATEFIVENGLPAYLEWHDDLSWHPYGRDVSSTSQVMLHTTAATLYQIFGMGSSLYDFAIWFPVVISSLTAIIIFALVRTIGGTTAGLLASLFFAISPILILRGSIGWFKSEPLGLFYGLLAVYLLLSGLKSDNGKISITKIVGAAVLLAFGIASWGGVQFFILPIGILFLALPFLRKDSKFIILTSIIFTAIFLLVTASFEKTGIAFLSGLNGFFLAGCTAFLVACIIIRKIFTKSQLRISLALLGGSIISGIVIISSGVINLPTFRYLNAANPLLITTDMLNDSVSEHATTSLDISFYFFSILMVFAGIGAWLLLQKKVNHSFKIKGEMAAFALIIGLVGVYFSSAFVRLEVFGSISIIILASIGISILISKILKVQQKPIGAVTKISFLVGIIILLMVPMVYPEKLNWSNNNVGIPISLLHSATKFDISTNDWPDAMQWMKENTPKDAVIAAWWDYGYWISTLGERKTLSDNATLLDWQIRKTASTLFSTPDNAWRILTTGNSTDVSSYYVTLPPDINMPTRDEGDVYDKNQQKLDAFKDWKDDSSPEKIYEPDVAANYPTLFDYWESEVYVLPPILTGLDADYVLINLAVEKLSDENVIPLYTIRQNGGDETKAFWFIKIADLSILDYYNPGLESYTDKFWNETLLGKLIPFTPLVYVDPNNTENQSETFKRDYTAIYVSDIKFPADGDGPFQLVYTSPSFERDEGDSPLTGAFIYKINKEYNPNE</sequence>
<dbReference type="InterPro" id="IPR048307">
    <property type="entry name" value="STT3_N"/>
</dbReference>
<dbReference type="EMBL" id="JACASW010000005">
    <property type="protein sequence ID" value="NWK06369.1"/>
    <property type="molecule type" value="Genomic_DNA"/>
</dbReference>
<accession>A0A7K4NTK6</accession>
<comment type="cofactor">
    <cofactor evidence="1">
        <name>Mn(2+)</name>
        <dbReference type="ChEBI" id="CHEBI:29035"/>
    </cofactor>
</comment>
<comment type="caution">
    <text evidence="19">The sequence shown here is derived from an EMBL/GenBank/DDBJ whole genome shotgun (WGS) entry which is preliminary data.</text>
</comment>
<feature type="domain" description="Oligosaccharyl transferase STT3 N-terminal" evidence="18">
    <location>
        <begin position="47"/>
        <end position="455"/>
    </location>
</feature>
<dbReference type="GO" id="GO:0004576">
    <property type="term" value="F:oligosaccharyl transferase activity"/>
    <property type="evidence" value="ECO:0007669"/>
    <property type="project" value="InterPro"/>
</dbReference>
<evidence type="ECO:0000256" key="8">
    <source>
        <dbReference type="ARBA" id="ARBA00022679"/>
    </source>
</evidence>
<keyword evidence="7" id="KW-0328">Glycosyltransferase</keyword>
<feature type="transmembrane region" description="Helical" evidence="17">
    <location>
        <begin position="353"/>
        <end position="373"/>
    </location>
</feature>
<evidence type="ECO:0000256" key="2">
    <source>
        <dbReference type="ARBA" id="ARBA00001946"/>
    </source>
</evidence>
<feature type="transmembrane region" description="Helical" evidence="17">
    <location>
        <begin position="263"/>
        <end position="286"/>
    </location>
</feature>
<keyword evidence="12 17" id="KW-1133">Transmembrane helix</keyword>
<gene>
    <name evidence="19" type="ORF">HX827_03390</name>
</gene>
<feature type="transmembrane region" description="Helical" evidence="17">
    <location>
        <begin position="215"/>
        <end position="232"/>
    </location>
</feature>
<protein>
    <recommendedName>
        <fullName evidence="6">dolichyl-phosphooligosaccharide-protein glycotransferase</fullName>
        <ecNumber evidence="6">2.4.99.21</ecNumber>
    </recommendedName>
    <alternativeName>
        <fullName evidence="15">Oligosaccharyl transferase</fullName>
    </alternativeName>
</protein>
<evidence type="ECO:0000256" key="11">
    <source>
        <dbReference type="ARBA" id="ARBA00022842"/>
    </source>
</evidence>
<feature type="transmembrane region" description="Helical" evidence="17">
    <location>
        <begin position="114"/>
        <end position="134"/>
    </location>
</feature>
<name>A0A7K4NTK6_9ARCH</name>
<feature type="transmembrane region" description="Helical" evidence="17">
    <location>
        <begin position="239"/>
        <end position="257"/>
    </location>
</feature>
<comment type="catalytic activity">
    <reaction evidence="16">
        <text>an archaeal dolichyl phosphooligosaccharide + [protein]-L-asparagine = an archaeal dolichyl phosphate + a glycoprotein with the oligosaccharide chain attached by N-beta-D-glycosyl linkage to a protein L-asparagine.</text>
        <dbReference type="EC" id="2.4.99.21"/>
    </reaction>
</comment>
<dbReference type="Proteomes" id="UP000534207">
    <property type="component" value="Unassembled WGS sequence"/>
</dbReference>
<keyword evidence="8" id="KW-0808">Transferase</keyword>
<feature type="transmembrane region" description="Helical" evidence="17">
    <location>
        <begin position="410"/>
        <end position="429"/>
    </location>
</feature>
<evidence type="ECO:0000256" key="1">
    <source>
        <dbReference type="ARBA" id="ARBA00001936"/>
    </source>
</evidence>
<evidence type="ECO:0000256" key="17">
    <source>
        <dbReference type="SAM" id="Phobius"/>
    </source>
</evidence>
<evidence type="ECO:0000256" key="15">
    <source>
        <dbReference type="ARBA" id="ARBA00030679"/>
    </source>
</evidence>
<evidence type="ECO:0000259" key="18">
    <source>
        <dbReference type="Pfam" id="PF02516"/>
    </source>
</evidence>
<feature type="transmembrane region" description="Helical" evidence="17">
    <location>
        <begin position="298"/>
        <end position="318"/>
    </location>
</feature>
<dbReference type="AlphaFoldDB" id="A0A7K4NTK6"/>
<dbReference type="EC" id="2.4.99.21" evidence="6"/>
<proteinExistence type="inferred from homology"/>
<dbReference type="InterPro" id="IPR003674">
    <property type="entry name" value="Oligo_trans_STT3"/>
</dbReference>
<organism evidence="19 20">
    <name type="scientific">Marine Group I thaumarchaeote</name>
    <dbReference type="NCBI Taxonomy" id="2511932"/>
    <lineage>
        <taxon>Archaea</taxon>
        <taxon>Nitrososphaerota</taxon>
        <taxon>Marine Group I</taxon>
    </lineage>
</organism>
<keyword evidence="13 17" id="KW-0472">Membrane</keyword>
<evidence type="ECO:0000256" key="6">
    <source>
        <dbReference type="ARBA" id="ARBA00012602"/>
    </source>
</evidence>
<feature type="transmembrane region" description="Helical" evidence="17">
    <location>
        <begin position="385"/>
        <end position="404"/>
    </location>
</feature>
<evidence type="ECO:0000256" key="16">
    <source>
        <dbReference type="ARBA" id="ARBA00034066"/>
    </source>
</evidence>
<keyword evidence="9 17" id="KW-0812">Transmembrane</keyword>
<feature type="transmembrane region" description="Helical" evidence="17">
    <location>
        <begin position="141"/>
        <end position="158"/>
    </location>
</feature>
<evidence type="ECO:0000256" key="9">
    <source>
        <dbReference type="ARBA" id="ARBA00022692"/>
    </source>
</evidence>
<dbReference type="Gene3D" id="3.40.50.12610">
    <property type="match status" value="1"/>
</dbReference>
<evidence type="ECO:0000256" key="10">
    <source>
        <dbReference type="ARBA" id="ARBA00022723"/>
    </source>
</evidence>
<dbReference type="PANTHER" id="PTHR13872">
    <property type="entry name" value="DOLICHYL-DIPHOSPHOOLIGOSACCHARIDE--PROTEIN GLYCOSYLTRANSFERASE SUBUNIT"/>
    <property type="match status" value="1"/>
</dbReference>
<evidence type="ECO:0000256" key="7">
    <source>
        <dbReference type="ARBA" id="ARBA00022676"/>
    </source>
</evidence>